<proteinExistence type="predicted"/>
<comment type="caution">
    <text evidence="3">The sequence shown here is derived from an EMBL/GenBank/DDBJ whole genome shotgun (WGS) entry which is preliminary data.</text>
</comment>
<reference evidence="3 4" key="1">
    <citation type="submission" date="2020-08" db="EMBL/GenBank/DDBJ databases">
        <title>Plant Genome Project.</title>
        <authorList>
            <person name="Zhang R.-G."/>
        </authorList>
    </citation>
    <scope>NUCLEOTIDE SEQUENCE [LARGE SCALE GENOMIC DNA]</scope>
    <source>
        <tissue evidence="3">Rhizome</tissue>
    </source>
</reference>
<dbReference type="AlphaFoldDB" id="A0A8J5HRA8"/>
<name>A0A8J5HRA8_ZINOF</name>
<dbReference type="Proteomes" id="UP000734854">
    <property type="component" value="Unassembled WGS sequence"/>
</dbReference>
<dbReference type="PANTHER" id="PTHR47184:SF3">
    <property type="entry name" value="PHOSPHATIDYLINOSITOL 3-AND 4-KINASE FAMILY PROTEIN-RELATED"/>
    <property type="match status" value="1"/>
</dbReference>
<evidence type="ECO:0000313" key="3">
    <source>
        <dbReference type="EMBL" id="KAG6525564.1"/>
    </source>
</evidence>
<gene>
    <name evidence="3" type="ORF">ZIOFF_015526</name>
</gene>
<evidence type="ECO:0000256" key="1">
    <source>
        <dbReference type="SAM" id="Phobius"/>
    </source>
</evidence>
<dbReference type="EMBL" id="JACMSC010000004">
    <property type="protein sequence ID" value="KAG6525564.1"/>
    <property type="molecule type" value="Genomic_DNA"/>
</dbReference>
<evidence type="ECO:0000259" key="2">
    <source>
        <dbReference type="Pfam" id="PF12295"/>
    </source>
</evidence>
<evidence type="ECO:0000313" key="4">
    <source>
        <dbReference type="Proteomes" id="UP000734854"/>
    </source>
</evidence>
<keyword evidence="1" id="KW-0812">Transmembrane</keyword>
<keyword evidence="1" id="KW-1133">Transmembrane helix</keyword>
<protein>
    <recommendedName>
        <fullName evidence="2">Symplekin C-terminal domain-containing protein</fullName>
    </recommendedName>
</protein>
<feature type="transmembrane region" description="Helical" evidence="1">
    <location>
        <begin position="67"/>
        <end position="87"/>
    </location>
</feature>
<dbReference type="InterPro" id="IPR022075">
    <property type="entry name" value="Symplekin_C"/>
</dbReference>
<dbReference type="PANTHER" id="PTHR47184">
    <property type="entry name" value="PHOSPHATIDYLINOSITOL 3-AND 4-KINASE FAMILY PROTEIN-RELATED"/>
    <property type="match status" value="1"/>
</dbReference>
<accession>A0A8J5HRA8</accession>
<keyword evidence="1" id="KW-0472">Membrane</keyword>
<organism evidence="3 4">
    <name type="scientific">Zingiber officinale</name>
    <name type="common">Ginger</name>
    <name type="synonym">Amomum zingiber</name>
    <dbReference type="NCBI Taxonomy" id="94328"/>
    <lineage>
        <taxon>Eukaryota</taxon>
        <taxon>Viridiplantae</taxon>
        <taxon>Streptophyta</taxon>
        <taxon>Embryophyta</taxon>
        <taxon>Tracheophyta</taxon>
        <taxon>Spermatophyta</taxon>
        <taxon>Magnoliopsida</taxon>
        <taxon>Liliopsida</taxon>
        <taxon>Zingiberales</taxon>
        <taxon>Zingiberaceae</taxon>
        <taxon>Zingiber</taxon>
    </lineage>
</organism>
<sequence>MTASTLAGVMRLDSLPILSNVFGHVVEVGQRVRCVVGVGMPGSRDAFGRVTGPNNCAGLSECMITHFGSFIVIAIAIACLSHDLLIWKMPKLWVGFLKCAAQTQPRSFDVLLQLPSLHLESALNRHPNLRTPLAAYANQPNLRTSLPWPLGLRRFAECQNRSHSFGSKLRENRDSGV</sequence>
<feature type="domain" description="Symplekin C-terminal" evidence="2">
    <location>
        <begin position="86"/>
        <end position="124"/>
    </location>
</feature>
<keyword evidence="4" id="KW-1185">Reference proteome</keyword>
<dbReference type="Pfam" id="PF12295">
    <property type="entry name" value="Symplekin_C"/>
    <property type="match status" value="1"/>
</dbReference>